<reference evidence="3" key="1">
    <citation type="submission" date="2016-06" db="UniProtKB">
        <authorList>
            <consortium name="WormBaseParasite"/>
        </authorList>
    </citation>
    <scope>IDENTIFICATION</scope>
</reference>
<proteinExistence type="predicted"/>
<evidence type="ECO:0000313" key="1">
    <source>
        <dbReference type="EMBL" id="VDP72215.1"/>
    </source>
</evidence>
<evidence type="ECO:0000313" key="2">
    <source>
        <dbReference type="Proteomes" id="UP000279833"/>
    </source>
</evidence>
<accession>A0A183KZD7</accession>
<sequence length="53" mass="5974">MKDHLGKQNKYKVLIAKTYLTLTLANKPSPPHVIKLFKSLQNSAAIIPRELDS</sequence>
<protein>
    <submittedName>
        <fullName evidence="3">Transposase</fullName>
    </submittedName>
</protein>
<dbReference type="AlphaFoldDB" id="A0A183KZD7"/>
<dbReference type="WBParaSite" id="SCUD_0002043701-mRNA-1">
    <property type="protein sequence ID" value="SCUD_0002043701-mRNA-1"/>
    <property type="gene ID" value="SCUD_0002043701"/>
</dbReference>
<keyword evidence="2" id="KW-1185">Reference proteome</keyword>
<gene>
    <name evidence="1" type="ORF">SCUD_LOCUS20434</name>
</gene>
<dbReference type="Proteomes" id="UP000279833">
    <property type="component" value="Unassembled WGS sequence"/>
</dbReference>
<dbReference type="EMBL" id="UZAK01044264">
    <property type="protein sequence ID" value="VDP72215.1"/>
    <property type="molecule type" value="Genomic_DNA"/>
</dbReference>
<reference evidence="1 2" key="2">
    <citation type="submission" date="2018-11" db="EMBL/GenBank/DDBJ databases">
        <authorList>
            <consortium name="Pathogen Informatics"/>
        </authorList>
    </citation>
    <scope>NUCLEOTIDE SEQUENCE [LARGE SCALE GENOMIC DNA]</scope>
    <source>
        <strain evidence="1">Dakar</strain>
        <strain evidence="2">Dakar, Senegal</strain>
    </source>
</reference>
<name>A0A183KZD7_9TREM</name>
<organism evidence="3">
    <name type="scientific">Schistosoma curassoni</name>
    <dbReference type="NCBI Taxonomy" id="6186"/>
    <lineage>
        <taxon>Eukaryota</taxon>
        <taxon>Metazoa</taxon>
        <taxon>Spiralia</taxon>
        <taxon>Lophotrochozoa</taxon>
        <taxon>Platyhelminthes</taxon>
        <taxon>Trematoda</taxon>
        <taxon>Digenea</taxon>
        <taxon>Strigeidida</taxon>
        <taxon>Schistosomatoidea</taxon>
        <taxon>Schistosomatidae</taxon>
        <taxon>Schistosoma</taxon>
    </lineage>
</organism>
<evidence type="ECO:0000313" key="3">
    <source>
        <dbReference type="WBParaSite" id="SCUD_0002043701-mRNA-1"/>
    </source>
</evidence>